<dbReference type="HAMAP" id="MF_01112">
    <property type="entry name" value="UPF0201"/>
    <property type="match status" value="1"/>
</dbReference>
<dbReference type="PANTHER" id="PTHR39652">
    <property type="entry name" value="UPF0201 PROTEIN TK1335"/>
    <property type="match status" value="1"/>
</dbReference>
<dbReference type="PANTHER" id="PTHR39652:SF1">
    <property type="entry name" value="UPF0201 PROTEIN TK1335"/>
    <property type="match status" value="1"/>
</dbReference>
<dbReference type="Proteomes" id="UP001201020">
    <property type="component" value="Chromosome"/>
</dbReference>
<organism evidence="2">
    <name type="scientific">Candidatus Heimdallarchaeum aukensis</name>
    <dbReference type="NCBI Taxonomy" id="2876573"/>
    <lineage>
        <taxon>Archaea</taxon>
        <taxon>Promethearchaeati</taxon>
        <taxon>Candidatus Heimdallarchaeota</taxon>
        <taxon>Candidatus Heimdallarchaeia (ex Rinke et al. 2021) (nom. nud.)</taxon>
        <taxon>Candidatus Heimdallarchaeales</taxon>
        <taxon>Candidatus Heimdallarchaeaceae</taxon>
        <taxon>Candidatus Heimdallarchaeum</taxon>
    </lineage>
</organism>
<protein>
    <recommendedName>
        <fullName evidence="1">UPF0201 protein K9W45_00090</fullName>
    </recommendedName>
</protein>
<proteinExistence type="inferred from homology"/>
<comment type="similarity">
    <text evidence="1">Belongs to the UPF0201 family.</text>
</comment>
<name>A0A9Y1FKQ9_9ARCH</name>
<reference evidence="2" key="1">
    <citation type="journal article" date="2022" name="Nat. Microbiol.">
        <title>Unique mobile elements and scalable gene flow at the prokaryote-eukaryote boundary revealed by circularized Asgard archaea genomes.</title>
        <authorList>
            <person name="Wu F."/>
            <person name="Speth D.R."/>
            <person name="Philosof A."/>
            <person name="Cremiere A."/>
            <person name="Narayanan A."/>
            <person name="Barco R.A."/>
            <person name="Connon S.A."/>
            <person name="Amend J.P."/>
            <person name="Antoshechkin I.A."/>
            <person name="Orphan V.J."/>
        </authorList>
    </citation>
    <scope>NUCLEOTIDE SEQUENCE</scope>
    <source>
        <strain evidence="2">PM71</strain>
    </source>
</reference>
<accession>A0A9Y1FKQ9</accession>
<gene>
    <name evidence="2" type="ORF">K9W45_00090</name>
</gene>
<evidence type="ECO:0000313" key="2">
    <source>
        <dbReference type="EMBL" id="UJG40872.1"/>
    </source>
</evidence>
<dbReference type="InterPro" id="IPR022803">
    <property type="entry name" value="Ribosomal_uL5_dom_sf"/>
</dbReference>
<dbReference type="AlphaFoldDB" id="A0A9Y1FKQ9"/>
<dbReference type="EMBL" id="CP084166">
    <property type="protein sequence ID" value="UJG40872.1"/>
    <property type="molecule type" value="Genomic_DNA"/>
</dbReference>
<sequence>MTLTISVKTPIYPTEDKEKIEKCIENLFDKKVKLKIIEERGVNFLYSTNIGIGLLKRIFSDIRQKKFLDTVRACAVIENEYTLLLYLHKQALCSKRIAVVTEDTSSPFGHIELRIQSENDTAEEILDWLAPKTEKGKEINPRSFREIYSFS</sequence>
<dbReference type="Gene3D" id="3.30.1440.10">
    <property type="match status" value="1"/>
</dbReference>
<evidence type="ECO:0000256" key="1">
    <source>
        <dbReference type="HAMAP-Rule" id="MF_01112"/>
    </source>
</evidence>
<dbReference type="InterPro" id="IPR002739">
    <property type="entry name" value="PAB1135-like"/>
</dbReference>
<dbReference type="Pfam" id="PF01877">
    <property type="entry name" value="RNA_binding"/>
    <property type="match status" value="1"/>
</dbReference>
<dbReference type="SUPFAM" id="SSF55282">
    <property type="entry name" value="RL5-like"/>
    <property type="match status" value="1"/>
</dbReference>